<sequence>MDAYQFSSVSPCSAWLDPIRGATLDRDLMEEGSTARCTAVRQMERCQQRSHRTPGHVDVAPRCSFARNLSHRTPISSTVGRQTRVGGADCSTTVYGAKLGRHAGKLYRDVIVLATTTG</sequence>
<dbReference type="Proteomes" id="UP000075883">
    <property type="component" value="Unassembled WGS sequence"/>
</dbReference>
<dbReference type="AlphaFoldDB" id="A0A182MDP0"/>
<evidence type="ECO:0000313" key="1">
    <source>
        <dbReference type="EnsemblMetazoa" id="ACUA015726-PA"/>
    </source>
</evidence>
<keyword evidence="2" id="KW-1185">Reference proteome</keyword>
<organism evidence="1 2">
    <name type="scientific">Anopheles culicifacies</name>
    <dbReference type="NCBI Taxonomy" id="139723"/>
    <lineage>
        <taxon>Eukaryota</taxon>
        <taxon>Metazoa</taxon>
        <taxon>Ecdysozoa</taxon>
        <taxon>Arthropoda</taxon>
        <taxon>Hexapoda</taxon>
        <taxon>Insecta</taxon>
        <taxon>Pterygota</taxon>
        <taxon>Neoptera</taxon>
        <taxon>Endopterygota</taxon>
        <taxon>Diptera</taxon>
        <taxon>Nematocera</taxon>
        <taxon>Culicoidea</taxon>
        <taxon>Culicidae</taxon>
        <taxon>Anophelinae</taxon>
        <taxon>Anopheles</taxon>
        <taxon>culicifacies species complex</taxon>
    </lineage>
</organism>
<dbReference type="VEuPathDB" id="VectorBase:ACUA015726"/>
<reference evidence="1" key="2">
    <citation type="submission" date="2020-05" db="UniProtKB">
        <authorList>
            <consortium name="EnsemblMetazoa"/>
        </authorList>
    </citation>
    <scope>IDENTIFICATION</scope>
    <source>
        <strain evidence="1">A-37</strain>
    </source>
</reference>
<accession>A0A182MDP0</accession>
<dbReference type="EMBL" id="AXCM01002921">
    <property type="status" value="NOT_ANNOTATED_CDS"/>
    <property type="molecule type" value="Genomic_DNA"/>
</dbReference>
<name>A0A182MDP0_9DIPT</name>
<proteinExistence type="predicted"/>
<reference evidence="2" key="1">
    <citation type="submission" date="2013-09" db="EMBL/GenBank/DDBJ databases">
        <title>The Genome Sequence of Anopheles culicifacies species A.</title>
        <authorList>
            <consortium name="The Broad Institute Genomics Platform"/>
            <person name="Neafsey D.E."/>
            <person name="Besansky N."/>
            <person name="Howell P."/>
            <person name="Walton C."/>
            <person name="Young S.K."/>
            <person name="Zeng Q."/>
            <person name="Gargeya S."/>
            <person name="Fitzgerald M."/>
            <person name="Haas B."/>
            <person name="Abouelleil A."/>
            <person name="Allen A.W."/>
            <person name="Alvarado L."/>
            <person name="Arachchi H.M."/>
            <person name="Berlin A.M."/>
            <person name="Chapman S.B."/>
            <person name="Gainer-Dewar J."/>
            <person name="Goldberg J."/>
            <person name="Griggs A."/>
            <person name="Gujja S."/>
            <person name="Hansen M."/>
            <person name="Howarth C."/>
            <person name="Imamovic A."/>
            <person name="Ireland A."/>
            <person name="Larimer J."/>
            <person name="McCowan C."/>
            <person name="Murphy C."/>
            <person name="Pearson M."/>
            <person name="Poon T.W."/>
            <person name="Priest M."/>
            <person name="Roberts A."/>
            <person name="Saif S."/>
            <person name="Shea T."/>
            <person name="Sisk P."/>
            <person name="Sykes S."/>
            <person name="Wortman J."/>
            <person name="Nusbaum C."/>
            <person name="Birren B."/>
        </authorList>
    </citation>
    <scope>NUCLEOTIDE SEQUENCE [LARGE SCALE GENOMIC DNA]</scope>
    <source>
        <strain evidence="2">A-37</strain>
    </source>
</reference>
<protein>
    <submittedName>
        <fullName evidence="1">Uncharacterized protein</fullName>
    </submittedName>
</protein>
<evidence type="ECO:0000313" key="2">
    <source>
        <dbReference type="Proteomes" id="UP000075883"/>
    </source>
</evidence>
<dbReference type="EnsemblMetazoa" id="ACUA015726-RA">
    <property type="protein sequence ID" value="ACUA015726-PA"/>
    <property type="gene ID" value="ACUA015726"/>
</dbReference>